<organism evidence="2 3">
    <name type="scientific">Erythrobacter longus</name>
    <dbReference type="NCBI Taxonomy" id="1044"/>
    <lineage>
        <taxon>Bacteria</taxon>
        <taxon>Pseudomonadati</taxon>
        <taxon>Pseudomonadota</taxon>
        <taxon>Alphaproteobacteria</taxon>
        <taxon>Sphingomonadales</taxon>
        <taxon>Erythrobacteraceae</taxon>
        <taxon>Erythrobacter/Porphyrobacter group</taxon>
        <taxon>Erythrobacter</taxon>
    </lineage>
</organism>
<protein>
    <submittedName>
        <fullName evidence="2">Uncharacterized protein</fullName>
    </submittedName>
</protein>
<evidence type="ECO:0000313" key="3">
    <source>
        <dbReference type="Proteomes" id="UP000027647"/>
    </source>
</evidence>
<sequence>MEYLKGVGNLALAGGCAFGLLFLQWNQVIIAVWAVVIVWVCAVAIALNGLLDLKTYFDNAHDPAHAIYISLATILVAPVMGGTLGVVILAVIAGWLP</sequence>
<name>A0A074MZ74_ERYLO</name>
<dbReference type="Proteomes" id="UP000027647">
    <property type="component" value="Unassembled WGS sequence"/>
</dbReference>
<keyword evidence="1" id="KW-0472">Membrane</keyword>
<feature type="transmembrane region" description="Helical" evidence="1">
    <location>
        <begin position="28"/>
        <end position="47"/>
    </location>
</feature>
<proteinExistence type="predicted"/>
<keyword evidence="3" id="KW-1185">Reference proteome</keyword>
<reference evidence="2 3" key="1">
    <citation type="submission" date="2014-04" db="EMBL/GenBank/DDBJ databases">
        <title>A comprehensive comparison of genomes of Erythrobacter spp. strains.</title>
        <authorList>
            <person name="Zheng Q."/>
        </authorList>
    </citation>
    <scope>NUCLEOTIDE SEQUENCE [LARGE SCALE GENOMIC DNA]</scope>
    <source>
        <strain evidence="2 3">DSM 6997</strain>
    </source>
</reference>
<feature type="transmembrane region" description="Helical" evidence="1">
    <location>
        <begin position="6"/>
        <end position="23"/>
    </location>
</feature>
<keyword evidence="1" id="KW-0812">Transmembrane</keyword>
<accession>A0A074MZ74</accession>
<feature type="transmembrane region" description="Helical" evidence="1">
    <location>
        <begin position="67"/>
        <end position="96"/>
    </location>
</feature>
<dbReference type="AlphaFoldDB" id="A0A074MZ74"/>
<dbReference type="STRING" id="1044.EH31_07870"/>
<comment type="caution">
    <text evidence="2">The sequence shown here is derived from an EMBL/GenBank/DDBJ whole genome shotgun (WGS) entry which is preliminary data.</text>
</comment>
<gene>
    <name evidence="2" type="ORF">EH31_07870</name>
</gene>
<dbReference type="EMBL" id="JMIW01000002">
    <property type="protein sequence ID" value="KEO90942.1"/>
    <property type="molecule type" value="Genomic_DNA"/>
</dbReference>
<dbReference type="PROSITE" id="PS51257">
    <property type="entry name" value="PROKAR_LIPOPROTEIN"/>
    <property type="match status" value="1"/>
</dbReference>
<keyword evidence="1" id="KW-1133">Transmembrane helix</keyword>
<evidence type="ECO:0000256" key="1">
    <source>
        <dbReference type="SAM" id="Phobius"/>
    </source>
</evidence>
<evidence type="ECO:0000313" key="2">
    <source>
        <dbReference type="EMBL" id="KEO90942.1"/>
    </source>
</evidence>